<evidence type="ECO:0000256" key="7">
    <source>
        <dbReference type="ARBA" id="ARBA00023125"/>
    </source>
</evidence>
<keyword evidence="10 11" id="KW-0539">Nucleus</keyword>
<dbReference type="GO" id="GO:0008270">
    <property type="term" value="F:zinc ion binding"/>
    <property type="evidence" value="ECO:0007669"/>
    <property type="project" value="UniProtKB-KW"/>
</dbReference>
<reference evidence="15" key="1">
    <citation type="submission" date="2021-05" db="EMBL/GenBank/DDBJ databases">
        <authorList>
            <person name="Alioto T."/>
            <person name="Alioto T."/>
            <person name="Gomez Garrido J."/>
        </authorList>
    </citation>
    <scope>NUCLEOTIDE SEQUENCE</scope>
</reference>
<keyword evidence="7 11" id="KW-0238">DNA-binding</keyword>
<dbReference type="EMBL" id="HBUE01228055">
    <property type="protein sequence ID" value="CAG6543169.1"/>
    <property type="molecule type" value="Transcribed_RNA"/>
</dbReference>
<dbReference type="PRINTS" id="PR00398">
    <property type="entry name" value="STRDHORMONER"/>
</dbReference>
<dbReference type="CDD" id="cd06960">
    <property type="entry name" value="NR_DBD_HNF4A"/>
    <property type="match status" value="1"/>
</dbReference>
<evidence type="ECO:0000256" key="4">
    <source>
        <dbReference type="ARBA" id="ARBA00022771"/>
    </source>
</evidence>
<dbReference type="PANTHER" id="PTHR24083">
    <property type="entry name" value="NUCLEAR HORMONE RECEPTOR"/>
    <property type="match status" value="1"/>
</dbReference>
<dbReference type="PRINTS" id="PR00047">
    <property type="entry name" value="STROIDFINGER"/>
</dbReference>
<dbReference type="GO" id="GO:0000978">
    <property type="term" value="F:RNA polymerase II cis-regulatory region sequence-specific DNA binding"/>
    <property type="evidence" value="ECO:0007669"/>
    <property type="project" value="InterPro"/>
</dbReference>
<dbReference type="InterPro" id="IPR001628">
    <property type="entry name" value="Znf_hrmn_rcpt"/>
</dbReference>
<evidence type="ECO:0000256" key="3">
    <source>
        <dbReference type="ARBA" id="ARBA00022723"/>
    </source>
</evidence>
<dbReference type="PROSITE" id="PS51843">
    <property type="entry name" value="NR_LBD"/>
    <property type="match status" value="1"/>
</dbReference>
<dbReference type="GO" id="GO:0005634">
    <property type="term" value="C:nucleus"/>
    <property type="evidence" value="ECO:0007669"/>
    <property type="project" value="UniProtKB-SubCell"/>
</dbReference>
<accession>A0A8D8PA92</accession>
<evidence type="ECO:0000256" key="1">
    <source>
        <dbReference type="ARBA" id="ARBA00004123"/>
    </source>
</evidence>
<dbReference type="FunFam" id="1.10.565.10:FF:000026">
    <property type="entry name" value="Hepatocyte nuclear factor 4"/>
    <property type="match status" value="1"/>
</dbReference>
<dbReference type="Pfam" id="PF00104">
    <property type="entry name" value="Hormone_recep"/>
    <property type="match status" value="1"/>
</dbReference>
<dbReference type="SMART" id="SM00399">
    <property type="entry name" value="ZnF_C4"/>
    <property type="match status" value="1"/>
</dbReference>
<evidence type="ECO:0000259" key="14">
    <source>
        <dbReference type="PROSITE" id="PS51843"/>
    </source>
</evidence>
<name>A0A8D8PA92_CULPI</name>
<feature type="region of interest" description="Disordered" evidence="12">
    <location>
        <begin position="1"/>
        <end position="30"/>
    </location>
</feature>
<keyword evidence="8 11" id="KW-0804">Transcription</keyword>
<feature type="domain" description="NR LBD" evidence="14">
    <location>
        <begin position="151"/>
        <end position="379"/>
    </location>
</feature>
<dbReference type="InterPro" id="IPR013088">
    <property type="entry name" value="Znf_NHR/GATA"/>
</dbReference>
<comment type="similarity">
    <text evidence="2">Belongs to the nuclear hormone receptor family. NR2 subfamily.</text>
</comment>
<proteinExistence type="inferred from homology"/>
<dbReference type="Gene3D" id="3.30.50.10">
    <property type="entry name" value="Erythroid Transcription Factor GATA-1, subunit A"/>
    <property type="match status" value="1"/>
</dbReference>
<keyword evidence="5 11" id="KW-0862">Zinc</keyword>
<dbReference type="InterPro" id="IPR050274">
    <property type="entry name" value="Nuclear_hormone_rcpt_NR2"/>
</dbReference>
<dbReference type="InterPro" id="IPR001723">
    <property type="entry name" value="Nuclear_hrmn_rcpt"/>
</dbReference>
<keyword evidence="3 11" id="KW-0479">Metal-binding</keyword>
<dbReference type="FunFam" id="3.30.50.10:FF:000012">
    <property type="entry name" value="Hepatocyte nuclear factor 4, alpha"/>
    <property type="match status" value="1"/>
</dbReference>
<dbReference type="EMBL" id="HBUE01334819">
    <property type="protein sequence ID" value="CAG6595297.1"/>
    <property type="molecule type" value="Transcribed_RNA"/>
</dbReference>
<dbReference type="EMBL" id="HBUE01334807">
    <property type="protein sequence ID" value="CAG6595291.1"/>
    <property type="molecule type" value="Transcribed_RNA"/>
</dbReference>
<dbReference type="InterPro" id="IPR049635">
    <property type="entry name" value="HNF4_LBD"/>
</dbReference>
<dbReference type="InterPro" id="IPR000003">
    <property type="entry name" value="Retinoid-X_rcpt/HNF4"/>
</dbReference>
<evidence type="ECO:0000313" key="15">
    <source>
        <dbReference type="EMBL" id="CAG6595297.1"/>
    </source>
</evidence>
<dbReference type="AlphaFoldDB" id="A0A8D8PA92"/>
<evidence type="ECO:0000259" key="13">
    <source>
        <dbReference type="PROSITE" id="PS51030"/>
    </source>
</evidence>
<dbReference type="Gene3D" id="1.10.565.10">
    <property type="entry name" value="Retinoid X Receptor"/>
    <property type="match status" value="1"/>
</dbReference>
<keyword evidence="9 11" id="KW-0675">Receptor</keyword>
<evidence type="ECO:0000256" key="12">
    <source>
        <dbReference type="SAM" id="MobiDB-lite"/>
    </source>
</evidence>
<feature type="domain" description="Nuclear receptor" evidence="13">
    <location>
        <begin position="48"/>
        <end position="123"/>
    </location>
</feature>
<evidence type="ECO:0000256" key="2">
    <source>
        <dbReference type="ARBA" id="ARBA00006421"/>
    </source>
</evidence>
<organism evidence="15">
    <name type="scientific">Culex pipiens</name>
    <name type="common">House mosquito</name>
    <dbReference type="NCBI Taxonomy" id="7175"/>
    <lineage>
        <taxon>Eukaryota</taxon>
        <taxon>Metazoa</taxon>
        <taxon>Ecdysozoa</taxon>
        <taxon>Arthropoda</taxon>
        <taxon>Hexapoda</taxon>
        <taxon>Insecta</taxon>
        <taxon>Pterygota</taxon>
        <taxon>Neoptera</taxon>
        <taxon>Endopterygota</taxon>
        <taxon>Diptera</taxon>
        <taxon>Nematocera</taxon>
        <taxon>Culicoidea</taxon>
        <taxon>Culicidae</taxon>
        <taxon>Culicinae</taxon>
        <taxon>Culicini</taxon>
        <taxon>Culex</taxon>
        <taxon>Culex</taxon>
    </lineage>
</organism>
<keyword evidence="6 11" id="KW-0805">Transcription regulation</keyword>
<dbReference type="GO" id="GO:0003707">
    <property type="term" value="F:nuclear steroid receptor activity"/>
    <property type="evidence" value="ECO:0007669"/>
    <property type="project" value="InterPro"/>
</dbReference>
<dbReference type="InterPro" id="IPR035500">
    <property type="entry name" value="NHR-like_dom_sf"/>
</dbReference>
<keyword evidence="4 11" id="KW-0863">Zinc-finger</keyword>
<evidence type="ECO:0000256" key="11">
    <source>
        <dbReference type="RuleBase" id="RU004334"/>
    </source>
</evidence>
<dbReference type="SUPFAM" id="SSF57716">
    <property type="entry name" value="Glucocorticoid receptor-like (DNA-binding domain)"/>
    <property type="match status" value="1"/>
</dbReference>
<dbReference type="SUPFAM" id="SSF48508">
    <property type="entry name" value="Nuclear receptor ligand-binding domain"/>
    <property type="match status" value="1"/>
</dbReference>
<dbReference type="SMART" id="SM00430">
    <property type="entry name" value="HOLI"/>
    <property type="match status" value="1"/>
</dbReference>
<dbReference type="EMBL" id="HBUE01018009">
    <property type="protein sequence ID" value="CAG6451283.1"/>
    <property type="molecule type" value="Transcribed_RNA"/>
</dbReference>
<dbReference type="InterPro" id="IPR049636">
    <property type="entry name" value="HNF4-like_DBD"/>
</dbReference>
<evidence type="ECO:0000256" key="5">
    <source>
        <dbReference type="ARBA" id="ARBA00022833"/>
    </source>
</evidence>
<protein>
    <submittedName>
        <fullName evidence="15">Transcription factor HNF-4 homolog</fullName>
    </submittedName>
</protein>
<sequence length="536" mass="59838">MDTNSNNTDHDANESLSPTTSESRFTPDHSLDSNANAIQIDNTLNSSINVCTICCDRATGKHYGAASCDGCKGFFRRSVRKSHTYTCRFSRNCVVDKDKRNQCRYCRLRKCFKAGMKKEAVQNERDRISCRRSSLEEVESSNGLSVKFLLRAENFSRHFGAALDDANDGDCDLSNKRYASINDVCDSMKQQLLILVEWAKSIPAFAELQLDDQVALLRAHAGEHLLLGLSRRSMHLEEMLLLGNNCIITKQCPDSKVAPNLDISKIGARIIDELVSAIKDLKLDDSELACIKALVFFDPSVKGLNQPQQIKALRHQVLNNLEDYVSDKQYDLRGRFGEILLLLPVLQSITWQMIQQIELAKMFGVAHIDSLLQEMLLGGESVDNATSSTPPLSTFPNSSNSPTHMIPCSGAQNTNSMDQSNDAPIPTSTCNSIEPESMDDSCKIIQPTIIEDISYSNIPLTPNNYQRGENISNFMHQSSGEVYSNPYMTSTSSDVNALHASMERHMHTNVLLPGNNLSREEYFKLELKREPDTNGY</sequence>
<dbReference type="PROSITE" id="PS51030">
    <property type="entry name" value="NUCLEAR_REC_DBD_2"/>
    <property type="match status" value="1"/>
</dbReference>
<dbReference type="PROSITE" id="PS00031">
    <property type="entry name" value="NUCLEAR_REC_DBD_1"/>
    <property type="match status" value="1"/>
</dbReference>
<dbReference type="Pfam" id="PF00105">
    <property type="entry name" value="zf-C4"/>
    <property type="match status" value="1"/>
</dbReference>
<comment type="subcellular location">
    <subcellularLocation>
        <location evidence="1 11">Nucleus</location>
    </subcellularLocation>
</comment>
<dbReference type="InterPro" id="IPR000536">
    <property type="entry name" value="Nucl_hrmn_rcpt_lig-bd"/>
</dbReference>
<evidence type="ECO:0000256" key="6">
    <source>
        <dbReference type="ARBA" id="ARBA00023015"/>
    </source>
</evidence>
<feature type="compositionally biased region" description="Polar residues" evidence="12">
    <location>
        <begin position="14"/>
        <end position="24"/>
    </location>
</feature>
<dbReference type="PRINTS" id="PR00545">
    <property type="entry name" value="RETINOIDXR"/>
</dbReference>
<evidence type="ECO:0000256" key="10">
    <source>
        <dbReference type="ARBA" id="ARBA00023242"/>
    </source>
</evidence>
<evidence type="ECO:0000256" key="9">
    <source>
        <dbReference type="ARBA" id="ARBA00023170"/>
    </source>
</evidence>
<evidence type="ECO:0000256" key="8">
    <source>
        <dbReference type="ARBA" id="ARBA00023163"/>
    </source>
</evidence>
<dbReference type="CDD" id="cd06931">
    <property type="entry name" value="NR_LBD_HNF4_like"/>
    <property type="match status" value="1"/>
</dbReference>
<dbReference type="EMBL" id="HBUE01228067">
    <property type="protein sequence ID" value="CAG6543175.1"/>
    <property type="molecule type" value="Transcribed_RNA"/>
</dbReference>